<protein>
    <submittedName>
        <fullName evidence="2">Uncharacterized protein</fullName>
    </submittedName>
</protein>
<dbReference type="EMBL" id="PQFF01000551">
    <property type="protein sequence ID" value="RHZ45252.1"/>
    <property type="molecule type" value="Genomic_DNA"/>
</dbReference>
<dbReference type="AlphaFoldDB" id="A0A397G2I6"/>
<gene>
    <name evidence="2" type="ORF">Glove_682g19</name>
</gene>
<evidence type="ECO:0000313" key="3">
    <source>
        <dbReference type="Proteomes" id="UP000266861"/>
    </source>
</evidence>
<reference evidence="2 3" key="1">
    <citation type="submission" date="2018-08" db="EMBL/GenBank/DDBJ databases">
        <title>Genome and evolution of the arbuscular mycorrhizal fungus Diversispora epigaea (formerly Glomus versiforme) and its bacterial endosymbionts.</title>
        <authorList>
            <person name="Sun X."/>
            <person name="Fei Z."/>
            <person name="Harrison M."/>
        </authorList>
    </citation>
    <scope>NUCLEOTIDE SEQUENCE [LARGE SCALE GENOMIC DNA]</scope>
    <source>
        <strain evidence="2 3">IT104</strain>
    </source>
</reference>
<feature type="coiled-coil region" evidence="1">
    <location>
        <begin position="50"/>
        <end position="86"/>
    </location>
</feature>
<evidence type="ECO:0000256" key="1">
    <source>
        <dbReference type="SAM" id="Coils"/>
    </source>
</evidence>
<dbReference type="Proteomes" id="UP000266861">
    <property type="component" value="Unassembled WGS sequence"/>
</dbReference>
<organism evidence="2 3">
    <name type="scientific">Diversispora epigaea</name>
    <dbReference type="NCBI Taxonomy" id="1348612"/>
    <lineage>
        <taxon>Eukaryota</taxon>
        <taxon>Fungi</taxon>
        <taxon>Fungi incertae sedis</taxon>
        <taxon>Mucoromycota</taxon>
        <taxon>Glomeromycotina</taxon>
        <taxon>Glomeromycetes</taxon>
        <taxon>Diversisporales</taxon>
        <taxon>Diversisporaceae</taxon>
        <taxon>Diversispora</taxon>
    </lineage>
</organism>
<keyword evidence="1" id="KW-0175">Coiled coil</keyword>
<accession>A0A397G2I6</accession>
<keyword evidence="3" id="KW-1185">Reference proteome</keyword>
<proteinExistence type="predicted"/>
<name>A0A397G2I6_9GLOM</name>
<evidence type="ECO:0000313" key="2">
    <source>
        <dbReference type="EMBL" id="RHZ45252.1"/>
    </source>
</evidence>
<comment type="caution">
    <text evidence="2">The sequence shown here is derived from an EMBL/GenBank/DDBJ whole genome shotgun (WGS) entry which is preliminary data.</text>
</comment>
<sequence>MVFSPHICRRIIRTLNPYTQHTKLDTPQNFFYLLCIKLFDILSFIRNFPKANLKLKQEQTNLKLEQKTKNKNNLKLEQEINNLEFEQETKLQMTALNLQFC</sequence>